<dbReference type="AlphaFoldDB" id="A0AAD3T245"/>
<evidence type="ECO:0000313" key="2">
    <source>
        <dbReference type="EMBL" id="GMH21638.1"/>
    </source>
</evidence>
<dbReference type="Proteomes" id="UP001279734">
    <property type="component" value="Unassembled WGS sequence"/>
</dbReference>
<accession>A0AAD3T245</accession>
<evidence type="ECO:0000313" key="3">
    <source>
        <dbReference type="Proteomes" id="UP001279734"/>
    </source>
</evidence>
<gene>
    <name evidence="2" type="ORF">Nepgr_023480</name>
</gene>
<protein>
    <submittedName>
        <fullName evidence="2">Uncharacterized protein</fullName>
    </submittedName>
</protein>
<reference evidence="2" key="1">
    <citation type="submission" date="2023-05" db="EMBL/GenBank/DDBJ databases">
        <title>Nepenthes gracilis genome sequencing.</title>
        <authorList>
            <person name="Fukushima K."/>
        </authorList>
    </citation>
    <scope>NUCLEOTIDE SEQUENCE</scope>
    <source>
        <strain evidence="2">SING2019-196</strain>
    </source>
</reference>
<comment type="caution">
    <text evidence="2">The sequence shown here is derived from an EMBL/GenBank/DDBJ whole genome shotgun (WGS) entry which is preliminary data.</text>
</comment>
<sequence length="123" mass="13950">MRGFEPPISTFASYMRGAFGFGGRGSLNWYLSVGGGSRYTPSYGAKQLQDPQDPHESNFDTPNTKLVRFHPIGGTIPSIEVPNKLCFLQRWAWAPHNDAFFSIESKFRISRCKLEETPLHIFH</sequence>
<organism evidence="2 3">
    <name type="scientific">Nepenthes gracilis</name>
    <name type="common">Slender pitcher plant</name>
    <dbReference type="NCBI Taxonomy" id="150966"/>
    <lineage>
        <taxon>Eukaryota</taxon>
        <taxon>Viridiplantae</taxon>
        <taxon>Streptophyta</taxon>
        <taxon>Embryophyta</taxon>
        <taxon>Tracheophyta</taxon>
        <taxon>Spermatophyta</taxon>
        <taxon>Magnoliopsida</taxon>
        <taxon>eudicotyledons</taxon>
        <taxon>Gunneridae</taxon>
        <taxon>Pentapetalae</taxon>
        <taxon>Caryophyllales</taxon>
        <taxon>Nepenthaceae</taxon>
        <taxon>Nepenthes</taxon>
    </lineage>
</organism>
<keyword evidence="3" id="KW-1185">Reference proteome</keyword>
<evidence type="ECO:0000256" key="1">
    <source>
        <dbReference type="SAM" id="MobiDB-lite"/>
    </source>
</evidence>
<name>A0AAD3T245_NEPGR</name>
<feature type="region of interest" description="Disordered" evidence="1">
    <location>
        <begin position="42"/>
        <end position="61"/>
    </location>
</feature>
<dbReference type="EMBL" id="BSYO01000023">
    <property type="protein sequence ID" value="GMH21638.1"/>
    <property type="molecule type" value="Genomic_DNA"/>
</dbReference>
<proteinExistence type="predicted"/>